<reference evidence="6 7" key="1">
    <citation type="journal article" date="2015" name="Fungal Genet. Biol.">
        <title>Evolution of novel wood decay mechanisms in Agaricales revealed by the genome sequences of Fistulina hepatica and Cylindrobasidium torrendii.</title>
        <authorList>
            <person name="Floudas D."/>
            <person name="Held B.W."/>
            <person name="Riley R."/>
            <person name="Nagy L.G."/>
            <person name="Koehler G."/>
            <person name="Ransdell A.S."/>
            <person name="Younus H."/>
            <person name="Chow J."/>
            <person name="Chiniquy J."/>
            <person name="Lipzen A."/>
            <person name="Tritt A."/>
            <person name="Sun H."/>
            <person name="Haridas S."/>
            <person name="LaButti K."/>
            <person name="Ohm R.A."/>
            <person name="Kues U."/>
            <person name="Blanchette R.A."/>
            <person name="Grigoriev I.V."/>
            <person name="Minto R.E."/>
            <person name="Hibbett D.S."/>
        </authorList>
    </citation>
    <scope>NUCLEOTIDE SEQUENCE [LARGE SCALE GENOMIC DNA]</scope>
    <source>
        <strain evidence="6 7">ATCC 64428</strain>
    </source>
</reference>
<dbReference type="EC" id="5.4.99.-" evidence="3"/>
<evidence type="ECO:0000313" key="6">
    <source>
        <dbReference type="EMBL" id="KIY45656.1"/>
    </source>
</evidence>
<evidence type="ECO:0000256" key="1">
    <source>
        <dbReference type="ARBA" id="ARBA00022737"/>
    </source>
</evidence>
<dbReference type="AlphaFoldDB" id="A0A0D7A6W5"/>
<evidence type="ECO:0000256" key="2">
    <source>
        <dbReference type="ARBA" id="ARBA00023235"/>
    </source>
</evidence>
<dbReference type="GO" id="GO:0016866">
    <property type="term" value="F:intramolecular transferase activity"/>
    <property type="evidence" value="ECO:0007669"/>
    <property type="project" value="InterPro"/>
</dbReference>
<feature type="domain" description="Squalene cyclase C-terminal" evidence="4">
    <location>
        <begin position="332"/>
        <end position="662"/>
    </location>
</feature>
<dbReference type="SFLD" id="SFLDG01016">
    <property type="entry name" value="Prenyltransferase_Like_2"/>
    <property type="match status" value="1"/>
</dbReference>
<dbReference type="Proteomes" id="UP000054144">
    <property type="component" value="Unassembled WGS sequence"/>
</dbReference>
<evidence type="ECO:0000256" key="3">
    <source>
        <dbReference type="RuleBase" id="RU362003"/>
    </source>
</evidence>
<dbReference type="NCBIfam" id="TIGR01787">
    <property type="entry name" value="squalene_cyclas"/>
    <property type="match status" value="1"/>
</dbReference>
<keyword evidence="1" id="KW-0677">Repeat</keyword>
<dbReference type="EMBL" id="KN882047">
    <property type="protein sequence ID" value="KIY45656.1"/>
    <property type="molecule type" value="Genomic_DNA"/>
</dbReference>
<sequence length="670" mass="73987">MDLYSSTSVKGTPEKQHLSEVMHAVQLAVNNSFEQMKPDGHWCGELRSNATITAEYVFLRAALGLDLTVDSAALSKWLWAEQKADGSWGIAPFYPGDVSTTTEAYLALKILGTPMDHPSMARAREFIRSAGGVAKVRIFTRIYLATFGLFPWDVVPQLPPEFILMRSWAPINIYHLSSWARSTVVPLLILSHHRPIFALPNGRSSCNDFLDELWCDPTNKMVPYSSGTRKLWKNDRVGCVFAVADNILHSLGGLSKRIPLRSLARRRCVAWILEHQEQTGDWAGIFPPMHLSIIALMLEGFSLQGSAIQRGLAAVEAFAWIDEGGKRMQACVSPVWDTLLMTTALCDAGVRVQDERLCQAVRWVQARQVFGPEGDWRIFRPHMTGGGFSFEYCNNWYPDVDDTAEAVLTFLKQDPRSVGSASVIVAVGWILGMQNKDGGWAAFDWGNNKLFLNKIPFSDMDSLCDPSTADVTGHVLEMFGLLVQCAAGEDRSASSLMQRVDDAATRAISYLASTQEPSGAWFGRWGVNYIYGTSNVLLPSLVGPAIKWLRYVQHSDGSWGEALDSYGVGPSINAFEARQCGSSISTPSQTAWGIMGLLAHFPPTDLAIQRGITNLLHTQTVRSGESATWPEEAYTGTGFPKFFYIGYAMYSHYFPLMALGRYVSAVNATG</sequence>
<dbReference type="InterPro" id="IPR032697">
    <property type="entry name" value="SQ_cyclase_N"/>
</dbReference>
<dbReference type="InterPro" id="IPR032696">
    <property type="entry name" value="SQ_cyclase_C"/>
</dbReference>
<evidence type="ECO:0000259" key="4">
    <source>
        <dbReference type="Pfam" id="PF13243"/>
    </source>
</evidence>
<dbReference type="Pfam" id="PF13249">
    <property type="entry name" value="SQHop_cyclase_N"/>
    <property type="match status" value="1"/>
</dbReference>
<dbReference type="OrthoDB" id="21502at2759"/>
<dbReference type="PANTHER" id="PTHR11764">
    <property type="entry name" value="TERPENE CYCLASE/MUTASE FAMILY MEMBER"/>
    <property type="match status" value="1"/>
</dbReference>
<evidence type="ECO:0000259" key="5">
    <source>
        <dbReference type="Pfam" id="PF13249"/>
    </source>
</evidence>
<feature type="domain" description="Squalene cyclase N-terminal" evidence="5">
    <location>
        <begin position="27"/>
        <end position="323"/>
    </location>
</feature>
<keyword evidence="7" id="KW-1185">Reference proteome</keyword>
<dbReference type="NCBIfam" id="TIGR01507">
    <property type="entry name" value="hopene_cyclase"/>
    <property type="match status" value="1"/>
</dbReference>
<comment type="similarity">
    <text evidence="3">Belongs to the terpene cyclase/mutase family.</text>
</comment>
<evidence type="ECO:0000313" key="7">
    <source>
        <dbReference type="Proteomes" id="UP000054144"/>
    </source>
</evidence>
<dbReference type="InterPro" id="IPR008930">
    <property type="entry name" value="Terpenoid_cyclase/PrenylTrfase"/>
</dbReference>
<dbReference type="SUPFAM" id="SSF48239">
    <property type="entry name" value="Terpenoid cyclases/Protein prenyltransferases"/>
    <property type="match status" value="2"/>
</dbReference>
<organism evidence="6 7">
    <name type="scientific">Fistulina hepatica ATCC 64428</name>
    <dbReference type="NCBI Taxonomy" id="1128425"/>
    <lineage>
        <taxon>Eukaryota</taxon>
        <taxon>Fungi</taxon>
        <taxon>Dikarya</taxon>
        <taxon>Basidiomycota</taxon>
        <taxon>Agaricomycotina</taxon>
        <taxon>Agaricomycetes</taxon>
        <taxon>Agaricomycetidae</taxon>
        <taxon>Agaricales</taxon>
        <taxon>Fistulinaceae</taxon>
        <taxon>Fistulina</taxon>
    </lineage>
</organism>
<dbReference type="InterPro" id="IPR018333">
    <property type="entry name" value="Squalene_cyclase"/>
</dbReference>
<dbReference type="Pfam" id="PF13243">
    <property type="entry name" value="SQHop_cyclase_C"/>
    <property type="match status" value="1"/>
</dbReference>
<dbReference type="GO" id="GO:0016104">
    <property type="term" value="P:triterpenoid biosynthetic process"/>
    <property type="evidence" value="ECO:0007669"/>
    <property type="project" value="InterPro"/>
</dbReference>
<dbReference type="PANTHER" id="PTHR11764:SF82">
    <property type="entry name" value="TERPENE CYCLASE_MUTASE FAMILY MEMBER"/>
    <property type="match status" value="1"/>
</dbReference>
<accession>A0A0D7A6W5</accession>
<keyword evidence="2 3" id="KW-0413">Isomerase</keyword>
<dbReference type="InterPro" id="IPR006400">
    <property type="entry name" value="Hopene-cyclase"/>
</dbReference>
<gene>
    <name evidence="6" type="ORF">FISHEDRAFT_48916</name>
</gene>
<dbReference type="GO" id="GO:0005811">
    <property type="term" value="C:lipid droplet"/>
    <property type="evidence" value="ECO:0007669"/>
    <property type="project" value="InterPro"/>
</dbReference>
<protein>
    <recommendedName>
        <fullName evidence="3">Terpene cyclase/mutase family member</fullName>
        <ecNumber evidence="3">5.4.99.-</ecNumber>
    </recommendedName>
</protein>
<dbReference type="Gene3D" id="1.50.10.20">
    <property type="match status" value="2"/>
</dbReference>
<proteinExistence type="inferred from homology"/>
<name>A0A0D7A6W5_9AGAR</name>